<proteinExistence type="predicted"/>
<reference evidence="1" key="1">
    <citation type="submission" date="2022-05" db="EMBL/GenBank/DDBJ databases">
        <title>Draft genome sequence of Clostridium tertium strain CP3 isolated from Peru.</title>
        <authorList>
            <person name="Hurtado R."/>
            <person name="Lima L."/>
            <person name="Sousa T."/>
            <person name="Jaiswal A.K."/>
            <person name="Tiwari S."/>
            <person name="Maturrano L."/>
            <person name="Brenig B."/>
            <person name="Azevedo V."/>
        </authorList>
    </citation>
    <scope>NUCLEOTIDE SEQUENCE</scope>
    <source>
        <strain evidence="1">CP3</strain>
    </source>
</reference>
<organism evidence="1 2">
    <name type="scientific">Clostridium tertium</name>
    <dbReference type="NCBI Taxonomy" id="1559"/>
    <lineage>
        <taxon>Bacteria</taxon>
        <taxon>Bacillati</taxon>
        <taxon>Bacillota</taxon>
        <taxon>Clostridia</taxon>
        <taxon>Eubacteriales</taxon>
        <taxon>Clostridiaceae</taxon>
        <taxon>Clostridium</taxon>
    </lineage>
</organism>
<protein>
    <submittedName>
        <fullName evidence="1">DUF4177 domain-containing protein</fullName>
    </submittedName>
</protein>
<accession>A0A9X4B1D0</accession>
<keyword evidence="2" id="KW-1185">Reference proteome</keyword>
<sequence>MYEYKFIRLELKGFIESKPRQDYHQIVTDHAKEGWRLVQILTPPTGAYGSATHFELIFEKQI</sequence>
<dbReference type="EMBL" id="JAMRYU010000001">
    <property type="protein sequence ID" value="MDC4239003.1"/>
    <property type="molecule type" value="Genomic_DNA"/>
</dbReference>
<name>A0A9X4B1D0_9CLOT</name>
<dbReference type="InterPro" id="IPR025234">
    <property type="entry name" value="YjzH-like"/>
</dbReference>
<comment type="caution">
    <text evidence="1">The sequence shown here is derived from an EMBL/GenBank/DDBJ whole genome shotgun (WGS) entry which is preliminary data.</text>
</comment>
<dbReference type="Proteomes" id="UP001141183">
    <property type="component" value="Unassembled WGS sequence"/>
</dbReference>
<dbReference type="AlphaFoldDB" id="A0A9X4B1D0"/>
<gene>
    <name evidence="1" type="ORF">NE398_02305</name>
</gene>
<dbReference type="Pfam" id="PF13783">
    <property type="entry name" value="DUF4177"/>
    <property type="match status" value="1"/>
</dbReference>
<dbReference type="RefSeq" id="WP_008679709.1">
    <property type="nucleotide sequence ID" value="NZ_CABKOG010000003.1"/>
</dbReference>
<evidence type="ECO:0000313" key="2">
    <source>
        <dbReference type="Proteomes" id="UP001141183"/>
    </source>
</evidence>
<evidence type="ECO:0000313" key="1">
    <source>
        <dbReference type="EMBL" id="MDC4239003.1"/>
    </source>
</evidence>